<dbReference type="InParanoid" id="A0A251SSK5"/>
<name>A0A251SSK5_HELAN</name>
<protein>
    <submittedName>
        <fullName evidence="2">Uncharacterized protein</fullName>
    </submittedName>
</protein>
<organism evidence="2 3">
    <name type="scientific">Helianthus annuus</name>
    <name type="common">Common sunflower</name>
    <dbReference type="NCBI Taxonomy" id="4232"/>
    <lineage>
        <taxon>Eukaryota</taxon>
        <taxon>Viridiplantae</taxon>
        <taxon>Streptophyta</taxon>
        <taxon>Embryophyta</taxon>
        <taxon>Tracheophyta</taxon>
        <taxon>Spermatophyta</taxon>
        <taxon>Magnoliopsida</taxon>
        <taxon>eudicotyledons</taxon>
        <taxon>Gunneridae</taxon>
        <taxon>Pentapetalae</taxon>
        <taxon>asterids</taxon>
        <taxon>campanulids</taxon>
        <taxon>Asterales</taxon>
        <taxon>Asteraceae</taxon>
        <taxon>Asteroideae</taxon>
        <taxon>Heliantheae alliance</taxon>
        <taxon>Heliantheae</taxon>
        <taxon>Helianthus</taxon>
    </lineage>
</organism>
<evidence type="ECO:0000313" key="2">
    <source>
        <dbReference type="EMBL" id="OTG00511.1"/>
    </source>
</evidence>
<reference evidence="1 3" key="1">
    <citation type="journal article" date="2017" name="Nature">
        <title>The sunflower genome provides insights into oil metabolism, flowering and Asterid evolution.</title>
        <authorList>
            <person name="Badouin H."/>
            <person name="Gouzy J."/>
            <person name="Grassa C.J."/>
            <person name="Murat F."/>
            <person name="Staton S.E."/>
            <person name="Cottret L."/>
            <person name="Lelandais-Briere C."/>
            <person name="Owens G.L."/>
            <person name="Carrere S."/>
            <person name="Mayjonade B."/>
            <person name="Legrand L."/>
            <person name="Gill N."/>
            <person name="Kane N.C."/>
            <person name="Bowers J.E."/>
            <person name="Hubner S."/>
            <person name="Bellec A."/>
            <person name="Berard A."/>
            <person name="Berges H."/>
            <person name="Blanchet N."/>
            <person name="Boniface M.C."/>
            <person name="Brunel D."/>
            <person name="Catrice O."/>
            <person name="Chaidir N."/>
            <person name="Claudel C."/>
            <person name="Donnadieu C."/>
            <person name="Faraut T."/>
            <person name="Fievet G."/>
            <person name="Helmstetter N."/>
            <person name="King M."/>
            <person name="Knapp S.J."/>
            <person name="Lai Z."/>
            <person name="Le Paslier M.C."/>
            <person name="Lippi Y."/>
            <person name="Lorenzon L."/>
            <person name="Mandel J.R."/>
            <person name="Marage G."/>
            <person name="Marchand G."/>
            <person name="Marquand E."/>
            <person name="Bret-Mestries E."/>
            <person name="Morien E."/>
            <person name="Nambeesan S."/>
            <person name="Nguyen T."/>
            <person name="Pegot-Espagnet P."/>
            <person name="Pouilly N."/>
            <person name="Raftis F."/>
            <person name="Sallet E."/>
            <person name="Schiex T."/>
            <person name="Thomas J."/>
            <person name="Vandecasteele C."/>
            <person name="Vares D."/>
            <person name="Vear F."/>
            <person name="Vautrin S."/>
            <person name="Crespi M."/>
            <person name="Mangin B."/>
            <person name="Burke J.M."/>
            <person name="Salse J."/>
            <person name="Munos S."/>
            <person name="Vincourt P."/>
            <person name="Rieseberg L.H."/>
            <person name="Langlade N.B."/>
        </authorList>
    </citation>
    <scope>NUCLEOTIDE SEQUENCE [LARGE SCALE GENOMIC DNA]</scope>
    <source>
        <strain evidence="3">cv. SF193</strain>
        <tissue evidence="1">Leaves</tissue>
    </source>
</reference>
<dbReference type="AlphaFoldDB" id="A0A251SSK5"/>
<evidence type="ECO:0000313" key="3">
    <source>
        <dbReference type="Proteomes" id="UP000215914"/>
    </source>
</evidence>
<sequence length="51" mass="5825">MTFRLVRSSPKSLLERLESSPSRMIALVHSLGLFSILTHPLYQEIRNAIKS</sequence>
<dbReference type="Gramene" id="mRNA:HanXRQr2_Chr13g0573281">
    <property type="protein sequence ID" value="mRNA:HanXRQr2_Chr13g0573281"/>
    <property type="gene ID" value="HanXRQr2_Chr13g0573281"/>
</dbReference>
<proteinExistence type="predicted"/>
<dbReference type="EMBL" id="MNCJ02000328">
    <property type="protein sequence ID" value="KAF5772137.1"/>
    <property type="molecule type" value="Genomic_DNA"/>
</dbReference>
<accession>A0A251SSK5</accession>
<reference evidence="1" key="3">
    <citation type="submission" date="2020-06" db="EMBL/GenBank/DDBJ databases">
        <title>Helianthus annuus Genome sequencing and assembly Release 2.</title>
        <authorList>
            <person name="Gouzy J."/>
            <person name="Langlade N."/>
            <person name="Munos S."/>
        </authorList>
    </citation>
    <scope>NUCLEOTIDE SEQUENCE</scope>
    <source>
        <tissue evidence="1">Leaves</tissue>
    </source>
</reference>
<reference evidence="2" key="2">
    <citation type="submission" date="2017-02" db="EMBL/GenBank/DDBJ databases">
        <title>Sunflower complete genome.</title>
        <authorList>
            <person name="Langlade N."/>
            <person name="Munos S."/>
        </authorList>
    </citation>
    <scope>NUCLEOTIDE SEQUENCE [LARGE SCALE GENOMIC DNA]</scope>
    <source>
        <tissue evidence="2">Leaves</tissue>
    </source>
</reference>
<gene>
    <name evidence="2" type="ORF">HannXRQ_Chr13g0391851</name>
    <name evidence="1" type="ORF">HanXRQr2_Chr13g0573281</name>
</gene>
<dbReference type="EMBL" id="CM007902">
    <property type="protein sequence ID" value="OTG00511.1"/>
    <property type="molecule type" value="Genomic_DNA"/>
</dbReference>
<keyword evidence="3" id="KW-1185">Reference proteome</keyword>
<dbReference type="Proteomes" id="UP000215914">
    <property type="component" value="Chromosome 13"/>
</dbReference>
<evidence type="ECO:0000313" key="1">
    <source>
        <dbReference type="EMBL" id="KAF5772137.1"/>
    </source>
</evidence>